<dbReference type="EMBL" id="GHES01046860">
    <property type="protein sequence ID" value="MPA77419.1"/>
    <property type="molecule type" value="Transcribed_RNA"/>
</dbReference>
<dbReference type="PANTHER" id="PTHR34045:SF11">
    <property type="entry name" value="PH DOMAIN-CONTAINING PROTEIN"/>
    <property type="match status" value="1"/>
</dbReference>
<comment type="similarity">
    <text evidence="2">Belongs to the LAZY family.</text>
</comment>
<protein>
    <submittedName>
        <fullName evidence="4">Uncharacterized protein</fullName>
    </submittedName>
</protein>
<accession>A0A5B7C8F0</accession>
<dbReference type="InterPro" id="IPR044683">
    <property type="entry name" value="LAZY"/>
</dbReference>
<evidence type="ECO:0000256" key="1">
    <source>
        <dbReference type="ARBA" id="ARBA00022604"/>
    </source>
</evidence>
<dbReference type="AlphaFoldDB" id="A0A5B7C8F0"/>
<proteinExistence type="inferred from homology"/>
<reference evidence="4" key="1">
    <citation type="submission" date="2019-08" db="EMBL/GenBank/DDBJ databases">
        <title>Reference gene set and small RNA set construction with multiple tissues from Davidia involucrata Baill.</title>
        <authorList>
            <person name="Yang H."/>
            <person name="Zhou C."/>
            <person name="Li G."/>
            <person name="Wang J."/>
            <person name="Gao P."/>
            <person name="Wang M."/>
            <person name="Wang R."/>
            <person name="Zhao Y."/>
        </authorList>
    </citation>
    <scope>NUCLEOTIDE SEQUENCE</scope>
    <source>
        <tissue evidence="4">Mixed with DoveR01_LX</tissue>
    </source>
</reference>
<organism evidence="4">
    <name type="scientific">Davidia involucrata</name>
    <name type="common">Dove tree</name>
    <dbReference type="NCBI Taxonomy" id="16924"/>
    <lineage>
        <taxon>Eukaryota</taxon>
        <taxon>Viridiplantae</taxon>
        <taxon>Streptophyta</taxon>
        <taxon>Embryophyta</taxon>
        <taxon>Tracheophyta</taxon>
        <taxon>Spermatophyta</taxon>
        <taxon>Magnoliopsida</taxon>
        <taxon>eudicotyledons</taxon>
        <taxon>Gunneridae</taxon>
        <taxon>Pentapetalae</taxon>
        <taxon>asterids</taxon>
        <taxon>Cornales</taxon>
        <taxon>Nyssaceae</taxon>
        <taxon>Davidia</taxon>
    </lineage>
</organism>
<evidence type="ECO:0000256" key="3">
    <source>
        <dbReference type="SAM" id="MobiDB-lite"/>
    </source>
</evidence>
<feature type="region of interest" description="Disordered" evidence="3">
    <location>
        <begin position="10"/>
        <end position="34"/>
    </location>
</feature>
<dbReference type="GO" id="GO:0009630">
    <property type="term" value="P:gravitropism"/>
    <property type="evidence" value="ECO:0007669"/>
    <property type="project" value="InterPro"/>
</dbReference>
<dbReference type="GO" id="GO:0040008">
    <property type="term" value="P:regulation of growth"/>
    <property type="evidence" value="ECO:0007669"/>
    <property type="project" value="InterPro"/>
</dbReference>
<gene>
    <name evidence="4" type="ORF">Din_046860</name>
</gene>
<keyword evidence="1" id="KW-0341">Growth regulation</keyword>
<dbReference type="PANTHER" id="PTHR34045">
    <property type="entry name" value="OS03G0406300 PROTEIN"/>
    <property type="match status" value="1"/>
</dbReference>
<evidence type="ECO:0000313" key="4">
    <source>
        <dbReference type="EMBL" id="MPA77419.1"/>
    </source>
</evidence>
<sequence length="254" mass="29166">MKILSWMQRKLDRKHGTRKENSISANHHMQEPHKEEFSDWPQGLLAIGTFGNNWKENTENSSSQDHLRDITPEEVGELQKELTLLLHKEVLVESSLEEELETHIPLDNFNCPSSLEDDKTNSNTIFGVSNDKDGHLQDNTSVVLNRGKDIRLDHANNAIGRKSLSFLLKKMFLCRSGFTPTPSLREPLPESRTEKILRVILHKKIYPQSSSPKVTAKKYLEKRYMPKTDSEMLENASDGSKWVKTDSEFIVLEI</sequence>
<evidence type="ECO:0000256" key="2">
    <source>
        <dbReference type="ARBA" id="ARBA00024198"/>
    </source>
</evidence>
<name>A0A5B7C8F0_DAVIN</name>